<dbReference type="PANTHER" id="PTHR40130">
    <property type="entry name" value="EXPRESSED PROTEIN"/>
    <property type="match status" value="1"/>
</dbReference>
<reference evidence="3" key="1">
    <citation type="submission" date="2020-12" db="EMBL/GenBank/DDBJ databases">
        <title>Metabolic potential, ecology and presence of endohyphal bacteria is reflected in genomic diversity of Mucoromycotina.</title>
        <authorList>
            <person name="Muszewska A."/>
            <person name="Okrasinska A."/>
            <person name="Steczkiewicz K."/>
            <person name="Drgas O."/>
            <person name="Orlowska M."/>
            <person name="Perlinska-Lenart U."/>
            <person name="Aleksandrzak-Piekarczyk T."/>
            <person name="Szatraj K."/>
            <person name="Zielenkiewicz U."/>
            <person name="Pilsyk S."/>
            <person name="Malc E."/>
            <person name="Mieczkowski P."/>
            <person name="Kruszewska J.S."/>
            <person name="Biernat P."/>
            <person name="Pawlowska J."/>
        </authorList>
    </citation>
    <scope>NUCLEOTIDE SEQUENCE</scope>
    <source>
        <strain evidence="3">WA0000017839</strain>
    </source>
</reference>
<accession>A0A8H7USY7</accession>
<name>A0A8H7USY7_9FUNG</name>
<evidence type="ECO:0000313" key="4">
    <source>
        <dbReference type="Proteomes" id="UP000603453"/>
    </source>
</evidence>
<protein>
    <submittedName>
        <fullName evidence="3">Uncharacterized protein</fullName>
    </submittedName>
</protein>
<feature type="coiled-coil region" evidence="1">
    <location>
        <begin position="291"/>
        <end position="321"/>
    </location>
</feature>
<evidence type="ECO:0000313" key="3">
    <source>
        <dbReference type="EMBL" id="KAG2194420.1"/>
    </source>
</evidence>
<feature type="compositionally biased region" description="Polar residues" evidence="2">
    <location>
        <begin position="342"/>
        <end position="360"/>
    </location>
</feature>
<dbReference type="Gene3D" id="1.20.58.80">
    <property type="entry name" value="Phosphotransferase system, lactose/cellobiose-type IIA subunit"/>
    <property type="match status" value="1"/>
</dbReference>
<evidence type="ECO:0000256" key="1">
    <source>
        <dbReference type="SAM" id="Coils"/>
    </source>
</evidence>
<dbReference type="EMBL" id="JAEPRD010000196">
    <property type="protein sequence ID" value="KAG2194420.1"/>
    <property type="molecule type" value="Genomic_DNA"/>
</dbReference>
<dbReference type="InterPro" id="IPR036181">
    <property type="entry name" value="MIT_dom_sf"/>
</dbReference>
<sequence length="366" mass="41342">MKIAANLGHDLANKAHSFEGKADWYNALIAHDKAAIEFEKAIKDTSDVESKRILQALARNHSTKAKELKRRLEQPDATTAFDMKKLELEIHAIQSGELGAHVVHEPIGDSFALLPNEEDDAEDPFNKFWGVVEPMMNKLSTPLHVKDESALNATSETNVYEVIVDEEETSRIEREMASIIESFFVSPASTKKIEEDQYTHQTHSTDFERDPKIVNGELKAQVQQLTNQIQNLEKRSVDSTVLKSSIVQFKSDVHKQALRILQTQDTSMMTRSATTTGSPLVKNIRTLGTSTAEIFHRIKELEDENRNLRSQNRKQDALMHKYRERWEKLKEGAKKRHPASVTAPTNPTLLRSLASNNPPALSSIDK</sequence>
<dbReference type="SUPFAM" id="SSF116846">
    <property type="entry name" value="MIT domain"/>
    <property type="match status" value="1"/>
</dbReference>
<evidence type="ECO:0000256" key="2">
    <source>
        <dbReference type="SAM" id="MobiDB-lite"/>
    </source>
</evidence>
<gene>
    <name evidence="3" type="ORF">INT47_003131</name>
</gene>
<dbReference type="OrthoDB" id="3197614at2759"/>
<dbReference type="AlphaFoldDB" id="A0A8H7USY7"/>
<feature type="region of interest" description="Disordered" evidence="2">
    <location>
        <begin position="329"/>
        <end position="366"/>
    </location>
</feature>
<proteinExistence type="predicted"/>
<organism evidence="3 4">
    <name type="scientific">Mucor saturninus</name>
    <dbReference type="NCBI Taxonomy" id="64648"/>
    <lineage>
        <taxon>Eukaryota</taxon>
        <taxon>Fungi</taxon>
        <taxon>Fungi incertae sedis</taxon>
        <taxon>Mucoromycota</taxon>
        <taxon>Mucoromycotina</taxon>
        <taxon>Mucoromycetes</taxon>
        <taxon>Mucorales</taxon>
        <taxon>Mucorineae</taxon>
        <taxon>Mucoraceae</taxon>
        <taxon>Mucor</taxon>
    </lineage>
</organism>
<keyword evidence="1" id="KW-0175">Coiled coil</keyword>
<dbReference type="Proteomes" id="UP000603453">
    <property type="component" value="Unassembled WGS sequence"/>
</dbReference>
<dbReference type="PANTHER" id="PTHR40130:SF1">
    <property type="entry name" value="SPINDLE POLE BODY-ASSOCIATED PROTEIN CUT12 DOMAIN-CONTAINING PROTEIN"/>
    <property type="match status" value="1"/>
</dbReference>
<comment type="caution">
    <text evidence="3">The sequence shown here is derived from an EMBL/GenBank/DDBJ whole genome shotgun (WGS) entry which is preliminary data.</text>
</comment>
<keyword evidence="4" id="KW-1185">Reference proteome</keyword>